<feature type="domain" description="Rhodanese" evidence="2">
    <location>
        <begin position="50"/>
        <end position="140"/>
    </location>
</feature>
<evidence type="ECO:0000313" key="4">
    <source>
        <dbReference type="Proteomes" id="UP000245506"/>
    </source>
</evidence>
<evidence type="ECO:0000259" key="2">
    <source>
        <dbReference type="PROSITE" id="PS50206"/>
    </source>
</evidence>
<feature type="transmembrane region" description="Helical" evidence="1">
    <location>
        <begin position="6"/>
        <end position="27"/>
    </location>
</feature>
<dbReference type="Gene3D" id="3.40.250.10">
    <property type="entry name" value="Rhodanese-like domain"/>
    <property type="match status" value="1"/>
</dbReference>
<dbReference type="InterPro" id="IPR001763">
    <property type="entry name" value="Rhodanese-like_dom"/>
</dbReference>
<evidence type="ECO:0000313" key="3">
    <source>
        <dbReference type="EMBL" id="PWQ98757.1"/>
    </source>
</evidence>
<dbReference type="InterPro" id="IPR050229">
    <property type="entry name" value="GlpE_sulfurtransferase"/>
</dbReference>
<dbReference type="CDD" id="cd00158">
    <property type="entry name" value="RHOD"/>
    <property type="match status" value="1"/>
</dbReference>
<dbReference type="OrthoDB" id="9808735at2"/>
<sequence>MQEYTAFFQNNLILFLGFFAVLAVIIWTEKTRMSRKYHLASINEAVKLMNDDSTIIVDVREDREIKDAVISGSTHIPMTEFATRHSELVKFKSAPIVVYCSSGNRSGGACNTLTKEGFENVHSLVGGMAAWEKASLPVTRR</sequence>
<proteinExistence type="predicted"/>
<protein>
    <submittedName>
        <fullName evidence="3">Rhodanese-like domain-containing protein</fullName>
    </submittedName>
</protein>
<name>A0A317CKP0_9GAMM</name>
<dbReference type="AlphaFoldDB" id="A0A317CKP0"/>
<dbReference type="EMBL" id="QGKL01000010">
    <property type="protein sequence ID" value="PWQ98757.1"/>
    <property type="molecule type" value="Genomic_DNA"/>
</dbReference>
<dbReference type="Proteomes" id="UP000245506">
    <property type="component" value="Unassembled WGS sequence"/>
</dbReference>
<dbReference type="InterPro" id="IPR036873">
    <property type="entry name" value="Rhodanese-like_dom_sf"/>
</dbReference>
<reference evidence="3 4" key="1">
    <citation type="submission" date="2018-05" db="EMBL/GenBank/DDBJ databases">
        <title>Leucothrix arctica sp. nov., isolated from Arctic seawater.</title>
        <authorList>
            <person name="Choi A."/>
            <person name="Baek K."/>
        </authorList>
    </citation>
    <scope>NUCLEOTIDE SEQUENCE [LARGE SCALE GENOMIC DNA]</scope>
    <source>
        <strain evidence="3 4">IMCC9719</strain>
    </source>
</reference>
<dbReference type="RefSeq" id="WP_109821913.1">
    <property type="nucleotide sequence ID" value="NZ_QGKL01000010.1"/>
</dbReference>
<gene>
    <name evidence="3" type="ORF">DKT75_02810</name>
</gene>
<keyword evidence="1" id="KW-0472">Membrane</keyword>
<organism evidence="3 4">
    <name type="scientific">Leucothrix arctica</name>
    <dbReference type="NCBI Taxonomy" id="1481894"/>
    <lineage>
        <taxon>Bacteria</taxon>
        <taxon>Pseudomonadati</taxon>
        <taxon>Pseudomonadota</taxon>
        <taxon>Gammaproteobacteria</taxon>
        <taxon>Thiotrichales</taxon>
        <taxon>Thiotrichaceae</taxon>
        <taxon>Leucothrix</taxon>
    </lineage>
</organism>
<dbReference type="SMART" id="SM00450">
    <property type="entry name" value="RHOD"/>
    <property type="match status" value="1"/>
</dbReference>
<comment type="caution">
    <text evidence="3">The sequence shown here is derived from an EMBL/GenBank/DDBJ whole genome shotgun (WGS) entry which is preliminary data.</text>
</comment>
<dbReference type="PROSITE" id="PS50206">
    <property type="entry name" value="RHODANESE_3"/>
    <property type="match status" value="1"/>
</dbReference>
<dbReference type="PANTHER" id="PTHR43031">
    <property type="entry name" value="FAD-DEPENDENT OXIDOREDUCTASE"/>
    <property type="match status" value="1"/>
</dbReference>
<keyword evidence="1" id="KW-1133">Transmembrane helix</keyword>
<evidence type="ECO:0000256" key="1">
    <source>
        <dbReference type="SAM" id="Phobius"/>
    </source>
</evidence>
<dbReference type="Pfam" id="PF00581">
    <property type="entry name" value="Rhodanese"/>
    <property type="match status" value="1"/>
</dbReference>
<dbReference type="SUPFAM" id="SSF52821">
    <property type="entry name" value="Rhodanese/Cell cycle control phosphatase"/>
    <property type="match status" value="1"/>
</dbReference>
<keyword evidence="1" id="KW-0812">Transmembrane</keyword>
<keyword evidence="4" id="KW-1185">Reference proteome</keyword>
<accession>A0A317CKP0</accession>
<dbReference type="PANTHER" id="PTHR43031:SF18">
    <property type="entry name" value="RHODANESE-RELATED SULFURTRANSFERASES"/>
    <property type="match status" value="1"/>
</dbReference>